<evidence type="ECO:0000256" key="2">
    <source>
        <dbReference type="ARBA" id="ARBA00022679"/>
    </source>
</evidence>
<dbReference type="Pfam" id="PF01553">
    <property type="entry name" value="Acyltransferase"/>
    <property type="match status" value="1"/>
</dbReference>
<dbReference type="RefSeq" id="WP_382370110.1">
    <property type="nucleotide sequence ID" value="NZ_JBHLWB010000004.1"/>
</dbReference>
<dbReference type="PANTHER" id="PTHR10434">
    <property type="entry name" value="1-ACYL-SN-GLYCEROL-3-PHOSPHATE ACYLTRANSFERASE"/>
    <property type="match status" value="1"/>
</dbReference>
<accession>A0ABV6H089</accession>
<organism evidence="6 7">
    <name type="scientific">Gallibacterium trehalosifermentans</name>
    <dbReference type="NCBI Taxonomy" id="516935"/>
    <lineage>
        <taxon>Bacteria</taxon>
        <taxon>Pseudomonadati</taxon>
        <taxon>Pseudomonadota</taxon>
        <taxon>Gammaproteobacteria</taxon>
        <taxon>Pasteurellales</taxon>
        <taxon>Pasteurellaceae</taxon>
        <taxon>Gallibacterium</taxon>
    </lineage>
</organism>
<keyword evidence="4" id="KW-0812">Transmembrane</keyword>
<keyword evidence="7" id="KW-1185">Reference proteome</keyword>
<evidence type="ECO:0000259" key="5">
    <source>
        <dbReference type="SMART" id="SM00563"/>
    </source>
</evidence>
<dbReference type="SUPFAM" id="SSF69593">
    <property type="entry name" value="Glycerol-3-phosphate (1)-acyltransferase"/>
    <property type="match status" value="1"/>
</dbReference>
<feature type="domain" description="Phospholipid/glycerol acyltransferase" evidence="5">
    <location>
        <begin position="89"/>
        <end position="196"/>
    </location>
</feature>
<dbReference type="CDD" id="cd07989">
    <property type="entry name" value="LPLAT_AGPAT-like"/>
    <property type="match status" value="1"/>
</dbReference>
<dbReference type="SMART" id="SM00563">
    <property type="entry name" value="PlsC"/>
    <property type="match status" value="1"/>
</dbReference>
<comment type="caution">
    <text evidence="6">The sequence shown here is derived from an EMBL/GenBank/DDBJ whole genome shotgun (WGS) entry which is preliminary data.</text>
</comment>
<gene>
    <name evidence="6" type="ORF">ACFFHK_04860</name>
</gene>
<name>A0ABV6H089_9PAST</name>
<feature type="transmembrane region" description="Helical" evidence="4">
    <location>
        <begin position="20"/>
        <end position="40"/>
    </location>
</feature>
<evidence type="ECO:0000256" key="3">
    <source>
        <dbReference type="ARBA" id="ARBA00023315"/>
    </source>
</evidence>
<evidence type="ECO:0000256" key="1">
    <source>
        <dbReference type="ARBA" id="ARBA00005189"/>
    </source>
</evidence>
<dbReference type="PANTHER" id="PTHR10434:SF66">
    <property type="entry name" value="PHOSPHOLIPID_GLYCEROL ACYLTRANSFERASE DOMAIN-CONTAINING PROTEIN"/>
    <property type="match status" value="1"/>
</dbReference>
<evidence type="ECO:0000313" key="6">
    <source>
        <dbReference type="EMBL" id="MFC0309036.1"/>
    </source>
</evidence>
<evidence type="ECO:0000256" key="4">
    <source>
        <dbReference type="SAM" id="Phobius"/>
    </source>
</evidence>
<evidence type="ECO:0000313" key="7">
    <source>
        <dbReference type="Proteomes" id="UP001589767"/>
    </source>
</evidence>
<keyword evidence="3 6" id="KW-0012">Acyltransferase</keyword>
<keyword evidence="4" id="KW-1133">Transmembrane helix</keyword>
<dbReference type="EMBL" id="JBHLWB010000004">
    <property type="protein sequence ID" value="MFC0309036.1"/>
    <property type="molecule type" value="Genomic_DNA"/>
</dbReference>
<dbReference type="InterPro" id="IPR002123">
    <property type="entry name" value="Plipid/glycerol_acylTrfase"/>
</dbReference>
<comment type="pathway">
    <text evidence="1">Lipid metabolism.</text>
</comment>
<proteinExistence type="predicted"/>
<dbReference type="GO" id="GO:0016746">
    <property type="term" value="F:acyltransferase activity"/>
    <property type="evidence" value="ECO:0007669"/>
    <property type="project" value="UniProtKB-KW"/>
</dbReference>
<keyword evidence="2" id="KW-0808">Transferase</keyword>
<sequence>MAIYTQLNKLWRIVGTGLAFAYFGIGAAILGNIYMLAIRLRYRDPILRRKYSQRSIQLCFHSFVATLKFLRIIDYKIEGVELLQQDKGCLIVANHPSLIDYVLLGSVLPEMDCVVKEALFHNPFCKMVVKNAGYIANSADPQQLLASCKQRLAQGGKLLIFPEGTRTPLHSEGLKLQRGAANLAIRCQVPMRIVHIVCEPRSLSKEQAWYQVPERKSFFYVKVQELYDIAPYLAEDVPESKAVRRLNRDLANLLQPTVDMIELTRKL</sequence>
<dbReference type="Proteomes" id="UP001589767">
    <property type="component" value="Unassembled WGS sequence"/>
</dbReference>
<keyword evidence="4" id="KW-0472">Membrane</keyword>
<reference evidence="6 7" key="1">
    <citation type="submission" date="2024-09" db="EMBL/GenBank/DDBJ databases">
        <authorList>
            <person name="Sun Q."/>
            <person name="Mori K."/>
        </authorList>
    </citation>
    <scope>NUCLEOTIDE SEQUENCE [LARGE SCALE GENOMIC DNA]</scope>
    <source>
        <strain evidence="6 7">CCM 7539</strain>
    </source>
</reference>
<protein>
    <submittedName>
        <fullName evidence="6">Lysophospholipid acyltransferase family protein</fullName>
    </submittedName>
</protein>